<evidence type="ECO:0000313" key="1">
    <source>
        <dbReference type="EMBL" id="ABT14661.1"/>
    </source>
</evidence>
<organismHost>
    <name type="scientific">Chlorella</name>
    <dbReference type="NCBI Taxonomy" id="3071"/>
</organismHost>
<reference evidence="1 2" key="1">
    <citation type="journal article" date="2007" name="Virology">
        <title>Sequence and annotation of the 369-kb NY-2A and the 345-kb AR158 viruses that infect Chlorella NC64A.</title>
        <authorList>
            <person name="Fitzgerald L.A."/>
            <person name="Graves M.V."/>
            <person name="Li X."/>
            <person name="Feldblyum T."/>
            <person name="Nierman W.C."/>
            <person name="Van Etten J.L."/>
        </authorList>
    </citation>
    <scope>NUCLEOTIDE SEQUENCE [LARGE SCALE GENOMIC DNA]</scope>
    <source>
        <strain evidence="1 2">NY-2A</strain>
    </source>
</reference>
<dbReference type="KEGG" id="vg:5659569"/>
<protein>
    <submittedName>
        <fullName evidence="1">Uncharacterized protein b262R</fullName>
    </submittedName>
</protein>
<evidence type="ECO:0000313" key="2">
    <source>
        <dbReference type="Proteomes" id="UP000202419"/>
    </source>
</evidence>
<accession>A7IWD7</accession>
<name>A7IWD7_PBCVN</name>
<sequence length="135" mass="16276">MICDVGHITTYTLKVICRHDDDGIEFYVTHFYFDRIYFYQLHIEFRERVLLEVLNGEFEHMRIIFQISEQNRIVTSCAAKQLEHVQNVHSELICMFAHVFFERIRIQFQMDERNLCTVESRNANSGRAERQHDVM</sequence>
<dbReference type="RefSeq" id="YP_001497458.1">
    <property type="nucleotide sequence ID" value="NC_009898.1"/>
</dbReference>
<proteinExistence type="predicted"/>
<dbReference type="GeneID" id="5659569"/>
<organism evidence="1 2">
    <name type="scientific">Paramecium bursaria Chlorella virus NY2A</name>
    <name type="common">PBCV-NY2A</name>
    <dbReference type="NCBI Taxonomy" id="46021"/>
    <lineage>
        <taxon>Viruses</taxon>
        <taxon>Varidnaviria</taxon>
        <taxon>Bamfordvirae</taxon>
        <taxon>Nucleocytoviricota</taxon>
        <taxon>Megaviricetes</taxon>
        <taxon>Algavirales</taxon>
        <taxon>Phycodnaviridae</taxon>
        <taxon>Chlorovirus</taxon>
        <taxon>Chlorovirus americanus</taxon>
    </lineage>
</organism>
<dbReference type="Proteomes" id="UP000202419">
    <property type="component" value="Segment"/>
</dbReference>
<gene>
    <name evidence="1" type="primary">b262R</name>
    <name evidence="1" type="ORF">NY2A_b262R</name>
</gene>
<dbReference type="EMBL" id="DQ491002">
    <property type="protein sequence ID" value="ABT14661.1"/>
    <property type="molecule type" value="Genomic_DNA"/>
</dbReference>
<keyword evidence="2" id="KW-1185">Reference proteome</keyword>